<dbReference type="InterPro" id="IPR011032">
    <property type="entry name" value="GroES-like_sf"/>
</dbReference>
<dbReference type="PANTHER" id="PTHR48106:SF13">
    <property type="entry name" value="QUINONE OXIDOREDUCTASE-RELATED"/>
    <property type="match status" value="1"/>
</dbReference>
<evidence type="ECO:0000313" key="4">
    <source>
        <dbReference type="EMBL" id="KAG0588915.1"/>
    </source>
</evidence>
<feature type="domain" description="Enoyl reductase (ER)" evidence="3">
    <location>
        <begin position="11"/>
        <end position="329"/>
    </location>
</feature>
<dbReference type="InterPro" id="IPR047618">
    <property type="entry name" value="QOR-like"/>
</dbReference>
<dbReference type="GO" id="GO:0035925">
    <property type="term" value="F:mRNA 3'-UTR AU-rich region binding"/>
    <property type="evidence" value="ECO:0007669"/>
    <property type="project" value="TreeGrafter"/>
</dbReference>
<dbReference type="Gene3D" id="3.40.50.720">
    <property type="entry name" value="NAD(P)-binding Rossmann-like Domain"/>
    <property type="match status" value="1"/>
</dbReference>
<dbReference type="SUPFAM" id="SSF50129">
    <property type="entry name" value="GroES-like"/>
    <property type="match status" value="1"/>
</dbReference>
<dbReference type="InterPro" id="IPR020843">
    <property type="entry name" value="ER"/>
</dbReference>
<evidence type="ECO:0000259" key="3">
    <source>
        <dbReference type="SMART" id="SM00829"/>
    </source>
</evidence>
<sequence>MVKAVRVHTIGGRHHLQLENVELPHPGCNEVEVRHRAIGLNYPDLEDCKGEGHHAHHSVFTPGSSAVGVITELGTGVLNHRIGQRVGYVNPPNKGAFSEASILPTSCLVPIPSNITDEEAAVLLFPGLTAWMLLKKLRPIRHGDAILVHNVESGLGSIIAQWAKHLEAFVIGTVSSENDVERARKNIAGCSEVVVVKSGCCEFADEVKELTAGEGVAVVFDLVGKSTFMGSLDCLAPKGMLVSLGATGGDAPMLNFKDLAGKGSLTVAVPVLGDYVKHQEEILEGAQLLFELHKAGEIKVEIAKKIPLDTISKELDVMTKREAVESCVLIPPVPDPKNYYS</sequence>
<protein>
    <recommendedName>
        <fullName evidence="3">Enoyl reductase (ER) domain-containing protein</fullName>
    </recommendedName>
</protein>
<dbReference type="Proteomes" id="UP000822688">
    <property type="component" value="Chromosome 2"/>
</dbReference>
<name>A0A8T0IZY6_CERPU</name>
<dbReference type="Pfam" id="PF08240">
    <property type="entry name" value="ADH_N"/>
    <property type="match status" value="1"/>
</dbReference>
<keyword evidence="5" id="KW-1185">Reference proteome</keyword>
<gene>
    <name evidence="4" type="ORF">KC19_2G278000</name>
</gene>
<keyword evidence="1" id="KW-0521">NADP</keyword>
<reference evidence="4" key="1">
    <citation type="submission" date="2020-06" db="EMBL/GenBank/DDBJ databases">
        <title>WGS assembly of Ceratodon purpureus strain R40.</title>
        <authorList>
            <person name="Carey S.B."/>
            <person name="Jenkins J."/>
            <person name="Shu S."/>
            <person name="Lovell J.T."/>
            <person name="Sreedasyam A."/>
            <person name="Maumus F."/>
            <person name="Tiley G.P."/>
            <person name="Fernandez-Pozo N."/>
            <person name="Barry K."/>
            <person name="Chen C."/>
            <person name="Wang M."/>
            <person name="Lipzen A."/>
            <person name="Daum C."/>
            <person name="Saski C.A."/>
            <person name="Payton A.C."/>
            <person name="Mcbreen J.C."/>
            <person name="Conrad R.E."/>
            <person name="Kollar L.M."/>
            <person name="Olsson S."/>
            <person name="Huttunen S."/>
            <person name="Landis J.B."/>
            <person name="Wickett N.J."/>
            <person name="Johnson M.G."/>
            <person name="Rensing S.A."/>
            <person name="Grimwood J."/>
            <person name="Schmutz J."/>
            <person name="Mcdaniel S.F."/>
        </authorList>
    </citation>
    <scope>NUCLEOTIDE SEQUENCE</scope>
    <source>
        <strain evidence="4">R40</strain>
    </source>
</reference>
<dbReference type="InterPro" id="IPR013154">
    <property type="entry name" value="ADH-like_N"/>
</dbReference>
<dbReference type="SUPFAM" id="SSF51735">
    <property type="entry name" value="NAD(P)-binding Rossmann-fold domains"/>
    <property type="match status" value="1"/>
</dbReference>
<dbReference type="GO" id="GO:0005829">
    <property type="term" value="C:cytosol"/>
    <property type="evidence" value="ECO:0007669"/>
    <property type="project" value="TreeGrafter"/>
</dbReference>
<dbReference type="AlphaFoldDB" id="A0A8T0IZY6"/>
<dbReference type="Gene3D" id="3.90.180.10">
    <property type="entry name" value="Medium-chain alcohol dehydrogenases, catalytic domain"/>
    <property type="match status" value="1"/>
</dbReference>
<dbReference type="Pfam" id="PF00107">
    <property type="entry name" value="ADH_zinc_N"/>
    <property type="match status" value="1"/>
</dbReference>
<evidence type="ECO:0000256" key="1">
    <source>
        <dbReference type="ARBA" id="ARBA00022857"/>
    </source>
</evidence>
<comment type="caution">
    <text evidence="4">The sequence shown here is derived from an EMBL/GenBank/DDBJ whole genome shotgun (WGS) entry which is preliminary data.</text>
</comment>
<evidence type="ECO:0000256" key="2">
    <source>
        <dbReference type="ARBA" id="ARBA00023002"/>
    </source>
</evidence>
<organism evidence="4 5">
    <name type="scientific">Ceratodon purpureus</name>
    <name type="common">Fire moss</name>
    <name type="synonym">Dicranum purpureum</name>
    <dbReference type="NCBI Taxonomy" id="3225"/>
    <lineage>
        <taxon>Eukaryota</taxon>
        <taxon>Viridiplantae</taxon>
        <taxon>Streptophyta</taxon>
        <taxon>Embryophyta</taxon>
        <taxon>Bryophyta</taxon>
        <taxon>Bryophytina</taxon>
        <taxon>Bryopsida</taxon>
        <taxon>Dicranidae</taxon>
        <taxon>Pseudoditrichales</taxon>
        <taxon>Ditrichaceae</taxon>
        <taxon>Ceratodon</taxon>
    </lineage>
</organism>
<dbReference type="SMART" id="SM00829">
    <property type="entry name" value="PKS_ER"/>
    <property type="match status" value="1"/>
</dbReference>
<dbReference type="CDD" id="cd05286">
    <property type="entry name" value="QOR2"/>
    <property type="match status" value="1"/>
</dbReference>
<dbReference type="EMBL" id="CM026422">
    <property type="protein sequence ID" value="KAG0588915.1"/>
    <property type="molecule type" value="Genomic_DNA"/>
</dbReference>
<keyword evidence="2" id="KW-0560">Oxidoreductase</keyword>
<dbReference type="InterPro" id="IPR036291">
    <property type="entry name" value="NAD(P)-bd_dom_sf"/>
</dbReference>
<dbReference type="GO" id="GO:0003960">
    <property type="term" value="F:quinone reductase (NADPH) activity"/>
    <property type="evidence" value="ECO:0007669"/>
    <property type="project" value="InterPro"/>
</dbReference>
<proteinExistence type="predicted"/>
<dbReference type="GO" id="GO:0070402">
    <property type="term" value="F:NADPH binding"/>
    <property type="evidence" value="ECO:0007669"/>
    <property type="project" value="TreeGrafter"/>
</dbReference>
<accession>A0A8T0IZY6</accession>
<dbReference type="InterPro" id="IPR013149">
    <property type="entry name" value="ADH-like_C"/>
</dbReference>
<evidence type="ECO:0000313" key="5">
    <source>
        <dbReference type="Proteomes" id="UP000822688"/>
    </source>
</evidence>
<dbReference type="PANTHER" id="PTHR48106">
    <property type="entry name" value="QUINONE OXIDOREDUCTASE PIG3-RELATED"/>
    <property type="match status" value="1"/>
</dbReference>